<comment type="caution">
    <text evidence="2">The sequence shown here is derived from an EMBL/GenBank/DDBJ whole genome shotgun (WGS) entry which is preliminary data.</text>
</comment>
<keyword evidence="3" id="KW-1185">Reference proteome</keyword>
<proteinExistence type="predicted"/>
<dbReference type="Proteomes" id="UP001055712">
    <property type="component" value="Unassembled WGS sequence"/>
</dbReference>
<accession>A0A9D4TS44</accession>
<sequence>MFGTPGRRIHHNSAAVVRPPRAFSALSFAGIDTAEQERSKGTDAAADKAPDHANSNSGQQQREPGPPRDSKLADEVTELHDRLDQLTAQVQQLNDRARERAISLAQALRAAGGGDLEPIEQVQLQQDDQLEHDQKATDQVMDGFTQLMSKGYIQSAEKIRDRLLISEWELSRKLVAKRRGVGQFEKYCAEEKVSELSFEMLTQLYQDPDRLTELIKDEHLRMHARACINAAVDADYQEAWNTCTEESRKLAQQYSQSEVISKVAGSDSVLGSIKKLAKTAFKFVF</sequence>
<dbReference type="AlphaFoldDB" id="A0A9D4TS44"/>
<feature type="compositionally biased region" description="Polar residues" evidence="1">
    <location>
        <begin position="53"/>
        <end position="62"/>
    </location>
</feature>
<reference evidence="2" key="1">
    <citation type="journal article" date="2019" name="Plant J.">
        <title>Chlorella vulgaris genome assembly and annotation reveals the molecular basis for metabolic acclimation to high light conditions.</title>
        <authorList>
            <person name="Cecchin M."/>
            <person name="Marcolungo L."/>
            <person name="Rossato M."/>
            <person name="Girolomoni L."/>
            <person name="Cosentino E."/>
            <person name="Cuine S."/>
            <person name="Li-Beisson Y."/>
            <person name="Delledonne M."/>
            <person name="Ballottari M."/>
        </authorList>
    </citation>
    <scope>NUCLEOTIDE SEQUENCE</scope>
    <source>
        <strain evidence="2">211/11P</strain>
    </source>
</reference>
<name>A0A9D4TS44_CHLVU</name>
<reference evidence="2" key="2">
    <citation type="submission" date="2020-11" db="EMBL/GenBank/DDBJ databases">
        <authorList>
            <person name="Cecchin M."/>
            <person name="Marcolungo L."/>
            <person name="Rossato M."/>
            <person name="Girolomoni L."/>
            <person name="Cosentino E."/>
            <person name="Cuine S."/>
            <person name="Li-Beisson Y."/>
            <person name="Delledonne M."/>
            <person name="Ballottari M."/>
        </authorList>
    </citation>
    <scope>NUCLEOTIDE SEQUENCE</scope>
    <source>
        <strain evidence="2">211/11P</strain>
        <tissue evidence="2">Whole cell</tissue>
    </source>
</reference>
<organism evidence="2 3">
    <name type="scientific">Chlorella vulgaris</name>
    <name type="common">Green alga</name>
    <dbReference type="NCBI Taxonomy" id="3077"/>
    <lineage>
        <taxon>Eukaryota</taxon>
        <taxon>Viridiplantae</taxon>
        <taxon>Chlorophyta</taxon>
        <taxon>core chlorophytes</taxon>
        <taxon>Trebouxiophyceae</taxon>
        <taxon>Chlorellales</taxon>
        <taxon>Chlorellaceae</taxon>
        <taxon>Chlorella clade</taxon>
        <taxon>Chlorella</taxon>
    </lineage>
</organism>
<evidence type="ECO:0000256" key="1">
    <source>
        <dbReference type="SAM" id="MobiDB-lite"/>
    </source>
</evidence>
<evidence type="ECO:0000313" key="2">
    <source>
        <dbReference type="EMBL" id="KAI3433287.1"/>
    </source>
</evidence>
<dbReference type="EMBL" id="SIDB01000004">
    <property type="protein sequence ID" value="KAI3433287.1"/>
    <property type="molecule type" value="Genomic_DNA"/>
</dbReference>
<protein>
    <submittedName>
        <fullName evidence="2">Uncharacterized protein</fullName>
    </submittedName>
</protein>
<gene>
    <name evidence="2" type="ORF">D9Q98_003106</name>
</gene>
<dbReference type="OrthoDB" id="546719at2759"/>
<feature type="compositionally biased region" description="Basic and acidic residues" evidence="1">
    <location>
        <begin position="35"/>
        <end position="51"/>
    </location>
</feature>
<feature type="region of interest" description="Disordered" evidence="1">
    <location>
        <begin position="34"/>
        <end position="72"/>
    </location>
</feature>
<evidence type="ECO:0000313" key="3">
    <source>
        <dbReference type="Proteomes" id="UP001055712"/>
    </source>
</evidence>